<evidence type="ECO:0000256" key="1">
    <source>
        <dbReference type="SAM" id="Phobius"/>
    </source>
</evidence>
<keyword evidence="1" id="KW-0472">Membrane</keyword>
<organism evidence="2 3">
    <name type="scientific">Virgibacillus byunsanensis</name>
    <dbReference type="NCBI Taxonomy" id="570945"/>
    <lineage>
        <taxon>Bacteria</taxon>
        <taxon>Bacillati</taxon>
        <taxon>Bacillota</taxon>
        <taxon>Bacilli</taxon>
        <taxon>Bacillales</taxon>
        <taxon>Bacillaceae</taxon>
        <taxon>Virgibacillus</taxon>
    </lineage>
</organism>
<feature type="transmembrane region" description="Helical" evidence="1">
    <location>
        <begin position="44"/>
        <end position="61"/>
    </location>
</feature>
<reference evidence="3" key="1">
    <citation type="journal article" date="2019" name="Int. J. Syst. Evol. Microbiol.">
        <title>The Global Catalogue of Microorganisms (GCM) 10K type strain sequencing project: providing services to taxonomists for standard genome sequencing and annotation.</title>
        <authorList>
            <consortium name="The Broad Institute Genomics Platform"/>
            <consortium name="The Broad Institute Genome Sequencing Center for Infectious Disease"/>
            <person name="Wu L."/>
            <person name="Ma J."/>
        </authorList>
    </citation>
    <scope>NUCLEOTIDE SEQUENCE [LARGE SCALE GENOMIC DNA]</scope>
    <source>
        <strain evidence="3">CCUG 56754</strain>
    </source>
</reference>
<name>A0ABW3LRT4_9BACI</name>
<evidence type="ECO:0000313" key="3">
    <source>
        <dbReference type="Proteomes" id="UP001597040"/>
    </source>
</evidence>
<feature type="transmembrane region" description="Helical" evidence="1">
    <location>
        <begin position="67"/>
        <end position="84"/>
    </location>
</feature>
<feature type="transmembrane region" description="Helical" evidence="1">
    <location>
        <begin position="96"/>
        <end position="116"/>
    </location>
</feature>
<dbReference type="EMBL" id="JBHTKJ010000045">
    <property type="protein sequence ID" value="MFD1039714.1"/>
    <property type="molecule type" value="Genomic_DNA"/>
</dbReference>
<keyword evidence="1" id="KW-0812">Transmembrane</keyword>
<gene>
    <name evidence="2" type="ORF">ACFQ3N_15105</name>
</gene>
<keyword evidence="1" id="KW-1133">Transmembrane helix</keyword>
<proteinExistence type="predicted"/>
<feature type="transmembrane region" description="Helical" evidence="1">
    <location>
        <begin position="6"/>
        <end position="24"/>
    </location>
</feature>
<accession>A0ABW3LRT4</accession>
<comment type="caution">
    <text evidence="2">The sequence shown here is derived from an EMBL/GenBank/DDBJ whole genome shotgun (WGS) entry which is preliminary data.</text>
</comment>
<keyword evidence="3" id="KW-1185">Reference proteome</keyword>
<evidence type="ECO:0000313" key="2">
    <source>
        <dbReference type="EMBL" id="MFD1039714.1"/>
    </source>
</evidence>
<sequence length="162" mass="18707">MEAVLPVLALFLVILNFKLSRWLFKERRKRISETDGEIIHRWVGFALGIIGAGVYVYITVIAESTSVMWFFLCFILLLLSYQSFMEWKYLVGTKQFVIPLILMVLGITCIVGIFYINEQLKYTTFQKVVADQLNEDSTVRYITIYINDPTESIPKTEASTTI</sequence>
<dbReference type="RefSeq" id="WP_390363371.1">
    <property type="nucleotide sequence ID" value="NZ_JBHTKJ010000045.1"/>
</dbReference>
<dbReference type="InterPro" id="IPR025441">
    <property type="entry name" value="DUF4181"/>
</dbReference>
<dbReference type="Pfam" id="PF13789">
    <property type="entry name" value="DUF4181"/>
    <property type="match status" value="1"/>
</dbReference>
<protein>
    <submittedName>
        <fullName evidence="2">DUF4181 domain-containing protein</fullName>
    </submittedName>
</protein>
<dbReference type="Proteomes" id="UP001597040">
    <property type="component" value="Unassembled WGS sequence"/>
</dbReference>